<evidence type="ECO:0000313" key="2">
    <source>
        <dbReference type="Proteomes" id="UP000005203"/>
    </source>
</evidence>
<sequence length="144" mass="16940">MYFITVSFIMVCSMPGIFANMLYYNDLFLNATIEALVMTNGPLTGINEGSDRSNFWLEFDNGLHIIVPCDYDHHFYNKLNACIDTSKMGIIYDHCQFSRNPDCWNEMPFCFFNNENGKYKNDNCLPYFKRNEEECRCELVQQNK</sequence>
<accession>A0A8B6XWF8</accession>
<protein>
    <submittedName>
        <fullName evidence="3">Uncharacterized protein LOC100577143</fullName>
    </submittedName>
</protein>
<evidence type="ECO:0000313" key="3">
    <source>
        <dbReference type="RefSeq" id="XP_003251890.1"/>
    </source>
</evidence>
<dbReference type="AlphaFoldDB" id="A0A7M7GAS6"/>
<dbReference type="OMA" id="CWNEMPF"/>
<gene>
    <name evidence="1" type="primary">100577143</name>
    <name evidence="3" type="synonym">LOC100577143</name>
</gene>
<name>A0A7M7GAS6_APIME</name>
<dbReference type="EnsemblMetazoa" id="XM_003251842">
    <property type="protein sequence ID" value="XP_003251890"/>
    <property type="gene ID" value="LOC100577143"/>
</dbReference>
<keyword evidence="2" id="KW-1185">Reference proteome</keyword>
<evidence type="ECO:0000313" key="1">
    <source>
        <dbReference type="EnsemblMetazoa" id="XP_003251890"/>
    </source>
</evidence>
<dbReference type="Proteomes" id="UP000005203">
    <property type="component" value="Linkage group LG7"/>
</dbReference>
<accession>A0A7M7GAS6</accession>
<reference evidence="3" key="2">
    <citation type="submission" date="2025-04" db="UniProtKB">
        <authorList>
            <consortium name="RefSeq"/>
        </authorList>
    </citation>
    <scope>IDENTIFICATION</scope>
    <source>
        <strain evidence="3">DH4</strain>
        <tissue evidence="3">Whole body</tissue>
    </source>
</reference>
<dbReference type="GeneID" id="100577143"/>
<reference evidence="1" key="1">
    <citation type="submission" date="2021-01" db="UniProtKB">
        <authorList>
            <consortium name="EnsemblMetazoa"/>
        </authorList>
    </citation>
    <scope>IDENTIFICATION</scope>
    <source>
        <strain evidence="1">DH4</strain>
    </source>
</reference>
<proteinExistence type="predicted"/>
<organism evidence="1">
    <name type="scientific">Apis mellifera</name>
    <name type="common">Honeybee</name>
    <dbReference type="NCBI Taxonomy" id="7460"/>
    <lineage>
        <taxon>Eukaryota</taxon>
        <taxon>Metazoa</taxon>
        <taxon>Ecdysozoa</taxon>
        <taxon>Arthropoda</taxon>
        <taxon>Hexapoda</taxon>
        <taxon>Insecta</taxon>
        <taxon>Pterygota</taxon>
        <taxon>Neoptera</taxon>
        <taxon>Endopterygota</taxon>
        <taxon>Hymenoptera</taxon>
        <taxon>Apocrita</taxon>
        <taxon>Aculeata</taxon>
        <taxon>Apoidea</taxon>
        <taxon>Anthophila</taxon>
        <taxon>Apidae</taxon>
        <taxon>Apis</taxon>
    </lineage>
</organism>
<dbReference type="RefSeq" id="XP_003251890.1">
    <property type="nucleotide sequence ID" value="XM_003251842.4"/>
</dbReference>
<dbReference type="KEGG" id="ame:100577143"/>
<dbReference type="OrthoDB" id="7559515at2759"/>